<name>A0A2G5BEF1_COERN</name>
<dbReference type="AlphaFoldDB" id="A0A2G5BEF1"/>
<accession>A0A2G5BEF1</accession>
<dbReference type="Proteomes" id="UP000242474">
    <property type="component" value="Unassembled WGS sequence"/>
</dbReference>
<sequence length="162" mass="17273">MARPENYAPPVSDLAATEDKDSMAPQPPRCSGNSCGSHGSRSRSGHGRGTHTSRRTTRDSIATRMSDTANTSEHAELAAYCSAAAEVNTLAESPVDFFSWATPSQRISGNFTSSNSSSSGSDMEGLRIWLERMTSWQLLKGKISVGRALGDGRSGTVCEGWL</sequence>
<keyword evidence="3" id="KW-1185">Reference proteome</keyword>
<feature type="compositionally biased region" description="Low complexity" evidence="1">
    <location>
        <begin position="29"/>
        <end position="39"/>
    </location>
</feature>
<reference evidence="2 3" key="1">
    <citation type="journal article" date="2015" name="Genome Biol. Evol.">
        <title>Phylogenomic analyses indicate that early fungi evolved digesting cell walls of algal ancestors of land plants.</title>
        <authorList>
            <person name="Chang Y."/>
            <person name="Wang S."/>
            <person name="Sekimoto S."/>
            <person name="Aerts A.L."/>
            <person name="Choi C."/>
            <person name="Clum A."/>
            <person name="LaButti K.M."/>
            <person name="Lindquist E.A."/>
            <person name="Yee Ngan C."/>
            <person name="Ohm R.A."/>
            <person name="Salamov A.A."/>
            <person name="Grigoriev I.V."/>
            <person name="Spatafora J.W."/>
            <person name="Berbee M.L."/>
        </authorList>
    </citation>
    <scope>NUCLEOTIDE SEQUENCE [LARGE SCALE GENOMIC DNA]</scope>
    <source>
        <strain evidence="2 3">NRRL 1564</strain>
    </source>
</reference>
<feature type="compositionally biased region" description="Polar residues" evidence="1">
    <location>
        <begin position="59"/>
        <end position="70"/>
    </location>
</feature>
<gene>
    <name evidence="2" type="ORF">COEREDRAFT_7356</name>
</gene>
<proteinExistence type="predicted"/>
<evidence type="ECO:0000256" key="1">
    <source>
        <dbReference type="SAM" id="MobiDB-lite"/>
    </source>
</evidence>
<protein>
    <submittedName>
        <fullName evidence="2">Uncharacterized protein</fullName>
    </submittedName>
</protein>
<organism evidence="2 3">
    <name type="scientific">Coemansia reversa (strain ATCC 12441 / NRRL 1564)</name>
    <dbReference type="NCBI Taxonomy" id="763665"/>
    <lineage>
        <taxon>Eukaryota</taxon>
        <taxon>Fungi</taxon>
        <taxon>Fungi incertae sedis</taxon>
        <taxon>Zoopagomycota</taxon>
        <taxon>Kickxellomycotina</taxon>
        <taxon>Kickxellomycetes</taxon>
        <taxon>Kickxellales</taxon>
        <taxon>Kickxellaceae</taxon>
        <taxon>Coemansia</taxon>
    </lineage>
</organism>
<dbReference type="EMBL" id="KZ303494">
    <property type="protein sequence ID" value="PIA17390.1"/>
    <property type="molecule type" value="Genomic_DNA"/>
</dbReference>
<feature type="region of interest" description="Disordered" evidence="1">
    <location>
        <begin position="1"/>
        <end position="70"/>
    </location>
</feature>
<evidence type="ECO:0000313" key="3">
    <source>
        <dbReference type="Proteomes" id="UP000242474"/>
    </source>
</evidence>
<evidence type="ECO:0000313" key="2">
    <source>
        <dbReference type="EMBL" id="PIA17390.1"/>
    </source>
</evidence>
<feature type="compositionally biased region" description="Basic residues" evidence="1">
    <location>
        <begin position="40"/>
        <end position="55"/>
    </location>
</feature>